<gene>
    <name evidence="2" type="ORF">PXEA_LOCUS17633</name>
</gene>
<protein>
    <submittedName>
        <fullName evidence="2">Uncharacterized protein</fullName>
    </submittedName>
</protein>
<feature type="region of interest" description="Disordered" evidence="1">
    <location>
        <begin position="66"/>
        <end position="117"/>
    </location>
</feature>
<feature type="compositionally biased region" description="Polar residues" evidence="1">
    <location>
        <begin position="101"/>
        <end position="113"/>
    </location>
</feature>
<evidence type="ECO:0000313" key="2">
    <source>
        <dbReference type="EMBL" id="VEL24193.1"/>
    </source>
</evidence>
<proteinExistence type="predicted"/>
<name>A0A448WZF4_9PLAT</name>
<evidence type="ECO:0000256" key="1">
    <source>
        <dbReference type="SAM" id="MobiDB-lite"/>
    </source>
</evidence>
<sequence>MFIFSSPSFVFALLFSHHFFSLHLHFYTRDAPARAYQLRRGLHGQPPTGPAANLVLVGLNPASQGLWHHPQQRQSKPHLRPQHKQQLSLPLRLSSLPPQSNTARQRSEPPTSDRTSRYIREVTPASLCSSSSNNCTTTTASLTTDLSFSIAASHRLLSATDCASAWRQTRHSWLQKGNRLCRPRDLDIVETTRTSSMSIIPNFVGPRIDRDDATDGGLDSKTTIPRGVTTTTTIRSWSNEKCSPDCVVVAAVIGEDTAKMVESGVDLAQAKRRLGAGRSTKNTVSSALTLMKREGRQPSLPPMSSCLLGWTHPSTVNRSRPEQFSK</sequence>
<organism evidence="2 3">
    <name type="scientific">Protopolystoma xenopodis</name>
    <dbReference type="NCBI Taxonomy" id="117903"/>
    <lineage>
        <taxon>Eukaryota</taxon>
        <taxon>Metazoa</taxon>
        <taxon>Spiralia</taxon>
        <taxon>Lophotrochozoa</taxon>
        <taxon>Platyhelminthes</taxon>
        <taxon>Monogenea</taxon>
        <taxon>Polyopisthocotylea</taxon>
        <taxon>Polystomatidea</taxon>
        <taxon>Polystomatidae</taxon>
        <taxon>Protopolystoma</taxon>
    </lineage>
</organism>
<evidence type="ECO:0000313" key="3">
    <source>
        <dbReference type="Proteomes" id="UP000784294"/>
    </source>
</evidence>
<reference evidence="2" key="1">
    <citation type="submission" date="2018-11" db="EMBL/GenBank/DDBJ databases">
        <authorList>
            <consortium name="Pathogen Informatics"/>
        </authorList>
    </citation>
    <scope>NUCLEOTIDE SEQUENCE</scope>
</reference>
<dbReference type="Proteomes" id="UP000784294">
    <property type="component" value="Unassembled WGS sequence"/>
</dbReference>
<dbReference type="AlphaFoldDB" id="A0A448WZF4"/>
<accession>A0A448WZF4</accession>
<dbReference type="EMBL" id="CAAALY010066444">
    <property type="protein sequence ID" value="VEL24193.1"/>
    <property type="molecule type" value="Genomic_DNA"/>
</dbReference>
<comment type="caution">
    <text evidence="2">The sequence shown here is derived from an EMBL/GenBank/DDBJ whole genome shotgun (WGS) entry which is preliminary data.</text>
</comment>
<feature type="compositionally biased region" description="Low complexity" evidence="1">
    <location>
        <begin position="85"/>
        <end position="100"/>
    </location>
</feature>
<keyword evidence="3" id="KW-1185">Reference proteome</keyword>